<dbReference type="RefSeq" id="WP_012859346.1">
    <property type="nucleotide sequence ID" value="NC_013515.1"/>
</dbReference>
<protein>
    <submittedName>
        <fullName evidence="1">Uncharacterized protein</fullName>
    </submittedName>
</protein>
<dbReference type="EMBL" id="CP001779">
    <property type="protein sequence ID" value="ACZ01800.1"/>
    <property type="molecule type" value="Genomic_DNA"/>
</dbReference>
<reference evidence="1 2" key="1">
    <citation type="journal article" date="2009" name="Stand. Genomic Sci.">
        <title>Complete genome sequence of Streptobacillus moniliformis type strain (9901T).</title>
        <authorList>
            <person name="Nolan M."/>
            <person name="Gronow S."/>
            <person name="Lapidus A."/>
            <person name="Ivanova N."/>
            <person name="Copeland A."/>
            <person name="Lucas S."/>
            <person name="Del Rio T.G."/>
            <person name="Chen F."/>
            <person name="Tice H."/>
            <person name="Pitluck S."/>
            <person name="Cheng J.F."/>
            <person name="Sims D."/>
            <person name="Meincke L."/>
            <person name="Bruce D."/>
            <person name="Goodwin L."/>
            <person name="Brettin T."/>
            <person name="Han C."/>
            <person name="Detter J.C."/>
            <person name="Ovchinikova G."/>
            <person name="Pati A."/>
            <person name="Mavromatis K."/>
            <person name="Mikhailova N."/>
            <person name="Chen A."/>
            <person name="Palaniappan K."/>
            <person name="Land M."/>
            <person name="Hauser L."/>
            <person name="Chang Y.J."/>
            <person name="Jeffries C.D."/>
            <person name="Rohde M."/>
            <person name="Sproer C."/>
            <person name="Goker M."/>
            <person name="Bristow J."/>
            <person name="Eisen J.A."/>
            <person name="Markowitz V."/>
            <person name="Hugenholtz P."/>
            <person name="Kyrpides N.C."/>
            <person name="Klenk H.P."/>
            <person name="Chain P."/>
        </authorList>
    </citation>
    <scope>NUCLEOTIDE SEQUENCE [LARGE SCALE GENOMIC DNA]</scope>
    <source>
        <strain evidence="2">ATCC 14647 / DSM 12112 / NCTC 10651 / 9901</strain>
    </source>
</reference>
<dbReference type="HOGENOM" id="CLU_1593643_0_0_0"/>
<dbReference type="STRING" id="519441.Smon_1355"/>
<dbReference type="eggNOG" id="COG4485">
    <property type="taxonomic scope" value="Bacteria"/>
</dbReference>
<dbReference type="KEGG" id="smf:Smon_1355"/>
<organism evidence="1 2">
    <name type="scientific">Streptobacillus moniliformis (strain ATCC 14647 / DSM 12112 / NCTC 10651 / 9901)</name>
    <dbReference type="NCBI Taxonomy" id="519441"/>
    <lineage>
        <taxon>Bacteria</taxon>
        <taxon>Fusobacteriati</taxon>
        <taxon>Fusobacteriota</taxon>
        <taxon>Fusobacteriia</taxon>
        <taxon>Fusobacteriales</taxon>
        <taxon>Leptotrichiaceae</taxon>
        <taxon>Streptobacillus</taxon>
    </lineage>
</organism>
<name>D1AVP0_STRM9</name>
<dbReference type="OrthoDB" id="95709at2"/>
<sequence>MLGYKNVNGRYTNEINIDAKYGLDANFKPSDKGIKQALSIDFGGKSRYKARENVEVILSLDNEYNLNGLNKEVYGVYVDYIKDSTGYKESIHKYAEKYDVSKQDSLRKKKGEIKDLTKGKLSTKEELEKAIHSLTVKPKISTEFSYVEGRLKVSPWIGAEFNLENKPDTNGAANNGTTENKDFVLRKIAGEI</sequence>
<evidence type="ECO:0000313" key="1">
    <source>
        <dbReference type="EMBL" id="ACZ01800.1"/>
    </source>
</evidence>
<proteinExistence type="predicted"/>
<dbReference type="Proteomes" id="UP000002072">
    <property type="component" value="Chromosome"/>
</dbReference>
<keyword evidence="2" id="KW-1185">Reference proteome</keyword>
<gene>
    <name evidence="1" type="ordered locus">Smon_1355</name>
</gene>
<dbReference type="GeneID" id="29674247"/>
<evidence type="ECO:0000313" key="2">
    <source>
        <dbReference type="Proteomes" id="UP000002072"/>
    </source>
</evidence>
<dbReference type="AlphaFoldDB" id="D1AVP0"/>
<accession>D1AVP0</accession>